<dbReference type="InterPro" id="IPR029055">
    <property type="entry name" value="Ntn_hydrolases_N"/>
</dbReference>
<proteinExistence type="inferred from homology"/>
<dbReference type="SUPFAM" id="SSF56235">
    <property type="entry name" value="N-terminal nucleophile aminohydrolases (Ntn hydrolases)"/>
    <property type="match status" value="1"/>
</dbReference>
<protein>
    <submittedName>
        <fullName evidence="3">Penicillin acylase family protein</fullName>
    </submittedName>
</protein>
<evidence type="ECO:0000313" key="4">
    <source>
        <dbReference type="Proteomes" id="UP000550260"/>
    </source>
</evidence>
<evidence type="ECO:0000313" key="3">
    <source>
        <dbReference type="EMBL" id="MBB2498405.1"/>
    </source>
</evidence>
<feature type="region of interest" description="Disordered" evidence="2">
    <location>
        <begin position="347"/>
        <end position="422"/>
    </location>
</feature>
<gene>
    <name evidence="3" type="ORF">H5411_04545</name>
</gene>
<evidence type="ECO:0000256" key="1">
    <source>
        <dbReference type="ARBA" id="ARBA00006586"/>
    </source>
</evidence>
<dbReference type="InterPro" id="IPR002692">
    <property type="entry name" value="S45"/>
</dbReference>
<feature type="compositionally biased region" description="Low complexity" evidence="2">
    <location>
        <begin position="404"/>
        <end position="415"/>
    </location>
</feature>
<accession>A0A8E2AZV9</accession>
<dbReference type="Pfam" id="PF01804">
    <property type="entry name" value="Penicil_amidase"/>
    <property type="match status" value="1"/>
</dbReference>
<comment type="caution">
    <text evidence="3">The sequence shown here is derived from an EMBL/GenBank/DDBJ whole genome shotgun (WGS) entry which is preliminary data.</text>
</comment>
<dbReference type="EMBL" id="JACJHR010000004">
    <property type="protein sequence ID" value="MBB2498405.1"/>
    <property type="molecule type" value="Genomic_DNA"/>
</dbReference>
<reference evidence="3 4" key="1">
    <citation type="submission" date="2020-08" db="EMBL/GenBank/DDBJ databases">
        <title>Amycolatopsis echigonensis JCM 21831.</title>
        <authorList>
            <person name="Tedsree N."/>
            <person name="Kuncharoen N."/>
            <person name="Likhitwitayawuid K."/>
            <person name="Tanasupawat S."/>
        </authorList>
    </citation>
    <scope>NUCLEOTIDE SEQUENCE [LARGE SCALE GENOMIC DNA]</scope>
    <source>
        <strain evidence="3 4">JCM 21831</strain>
    </source>
</reference>
<name>A0A8E2AZV9_9PSEU</name>
<dbReference type="InterPro" id="IPR023343">
    <property type="entry name" value="Penicillin_amidase_dom1"/>
</dbReference>
<dbReference type="GO" id="GO:0017000">
    <property type="term" value="P:antibiotic biosynthetic process"/>
    <property type="evidence" value="ECO:0007669"/>
    <property type="project" value="InterPro"/>
</dbReference>
<dbReference type="AlphaFoldDB" id="A0A8E2AZV9"/>
<dbReference type="PANTHER" id="PTHR34218">
    <property type="entry name" value="PEPTIDASE S45 PENICILLIN AMIDASE"/>
    <property type="match status" value="1"/>
</dbReference>
<evidence type="ECO:0000256" key="2">
    <source>
        <dbReference type="SAM" id="MobiDB-lite"/>
    </source>
</evidence>
<feature type="region of interest" description="Disordered" evidence="2">
    <location>
        <begin position="1"/>
        <end position="20"/>
    </location>
</feature>
<dbReference type="PANTHER" id="PTHR34218:SF4">
    <property type="entry name" value="ACYL-HOMOSERINE LACTONE ACYLASE QUIP"/>
    <property type="match status" value="1"/>
</dbReference>
<dbReference type="Gene3D" id="1.10.439.10">
    <property type="entry name" value="Penicillin Amidohydrolase, domain 1"/>
    <property type="match status" value="1"/>
</dbReference>
<comment type="similarity">
    <text evidence="1">Belongs to the peptidase S45 family.</text>
</comment>
<dbReference type="Gene3D" id="3.60.20.10">
    <property type="entry name" value="Glutamine Phosphoribosylpyrophosphate, subunit 1, domain 1"/>
    <property type="match status" value="2"/>
</dbReference>
<organism evidence="3 4">
    <name type="scientific">Amycolatopsis echigonensis</name>
    <dbReference type="NCBI Taxonomy" id="2576905"/>
    <lineage>
        <taxon>Bacteria</taxon>
        <taxon>Bacillati</taxon>
        <taxon>Actinomycetota</taxon>
        <taxon>Actinomycetes</taxon>
        <taxon>Pseudonocardiales</taxon>
        <taxon>Pseudonocardiaceae</taxon>
        <taxon>Amycolatopsis</taxon>
    </lineage>
</organism>
<dbReference type="Proteomes" id="UP000550260">
    <property type="component" value="Unassembled WGS sequence"/>
</dbReference>
<dbReference type="GO" id="GO:0016811">
    <property type="term" value="F:hydrolase activity, acting on carbon-nitrogen (but not peptide) bonds, in linear amides"/>
    <property type="evidence" value="ECO:0007669"/>
    <property type="project" value="InterPro"/>
</dbReference>
<sequence length="949" mass="102437">MPGVAGASPGAPGPDPGGYADYCRDQCHDILPPGQGSNLSRSEVLQQFAKTRSFSFEVPHGRDQVAAYDSLRTNYQNLTNEKIGEFMNSSSFAVPQGGTGPVPVPGRDDVTISRDARGVPYIKGTTRDGTTYGSGYAAGQDRLFMMDLLRNMVNGSAVQFAGSVAGDFQKELWPKIAETVEDRDRQIEQLRNSGPDGVKIVRDLQNYVDGINRYIKDASGSSSYLKNLSTAKDLSAGDRAFIDSLKLDLPADYWGKLLEPGTAVVGELSKLLQGNFSSIDLGKLIANAPKLLEVLHAPEIKPFSLNDVVGAATLLGGQFGAAGGGQALAAVAKVAAELKYGKEQGSKVWDSLRSADDPETTVTQRGAAKVPYGASPKDPQHVAMPDPGSLTEEPVEAGSGGSASAGAPTEGTSSSPEALPRNYLGRAKGMSNALVVSGAHTKSGSPIAMFGPQTGYFAPEILMLQDIQGPGISAHGVMFPGTGPYVLIGRGPDYSWSATSAHQSIIDTYTVKLCNVDGRPAGKESDGYLDGGKCEKLDPVESADGLRVLRTKYGIVRQRATVEGVPVAYTELRSTYRNEMQVALGFMRFNDPEQMKGPEDFQKAASEIGFTFNWFYADSKHTAYYNSGLQPVRAANVDPNLPIWANPETEWRNWDPKTNVVQGMPGEQHPASIDQDYYVSWNNKSAEGQVDGSFGDGSVHRADLLDRRVKDLIANGKKIDRADLAKTMEDAAVADLRGEMILPNLLQVLDSGSGGVDPAVKKGLEDLRRWKEHGAKRNTMPGAKIYIDDRAIKIMDAWWPRLVDAMFRPGMGDQLYAATERNLQVDEAPSTPTPGGKTAPHRGSAFEYGWWSYVDKDLRATLGQQVNGPMPTRFCGTLEDCRGTLLRTLKEAVDTPSSEVYPGDDECKAGDAWCADKIRFTPMGAALAPSIGWQNRPTYQQLVEFPKHR</sequence>
<feature type="compositionally biased region" description="Low complexity" evidence="2">
    <location>
        <begin position="1"/>
        <end position="10"/>
    </location>
</feature>